<feature type="region of interest" description="Disordered" evidence="6">
    <location>
        <begin position="446"/>
        <end position="469"/>
    </location>
</feature>
<evidence type="ECO:0000256" key="1">
    <source>
        <dbReference type="ARBA" id="ARBA00004141"/>
    </source>
</evidence>
<dbReference type="InterPro" id="IPR005829">
    <property type="entry name" value="Sugar_transporter_CS"/>
</dbReference>
<accession>A0ABR0E3N1</accession>
<feature type="transmembrane region" description="Helical" evidence="7">
    <location>
        <begin position="12"/>
        <end position="43"/>
    </location>
</feature>
<keyword evidence="10" id="KW-1185">Reference proteome</keyword>
<dbReference type="Pfam" id="PF00083">
    <property type="entry name" value="Sugar_tr"/>
    <property type="match status" value="1"/>
</dbReference>
<feature type="compositionally biased region" description="Basic and acidic residues" evidence="6">
    <location>
        <begin position="452"/>
        <end position="469"/>
    </location>
</feature>
<dbReference type="EMBL" id="JAXOVC010000011">
    <property type="protein sequence ID" value="KAK4496038.1"/>
    <property type="molecule type" value="Genomic_DNA"/>
</dbReference>
<feature type="transmembrane region" description="Helical" evidence="7">
    <location>
        <begin position="331"/>
        <end position="354"/>
    </location>
</feature>
<dbReference type="InterPro" id="IPR050360">
    <property type="entry name" value="MFS_Sugar_Transporters"/>
</dbReference>
<dbReference type="PROSITE" id="PS00216">
    <property type="entry name" value="SUGAR_TRANSPORT_1"/>
    <property type="match status" value="1"/>
</dbReference>
<keyword evidence="5 7" id="KW-0472">Membrane</keyword>
<reference evidence="9 10" key="1">
    <citation type="journal article" date="2023" name="G3 (Bethesda)">
        <title>A chromosome-level genome assembly of Zasmidium syzygii isolated from banana leaves.</title>
        <authorList>
            <person name="van Westerhoven A.C."/>
            <person name="Mehrabi R."/>
            <person name="Talebi R."/>
            <person name="Steentjes M.B.F."/>
            <person name="Corcolon B."/>
            <person name="Chong P.A."/>
            <person name="Kema G.H.J."/>
            <person name="Seidl M.F."/>
        </authorList>
    </citation>
    <scope>NUCLEOTIDE SEQUENCE [LARGE SCALE GENOMIC DNA]</scope>
    <source>
        <strain evidence="9 10">P124</strain>
    </source>
</reference>
<evidence type="ECO:0000256" key="3">
    <source>
        <dbReference type="ARBA" id="ARBA00022692"/>
    </source>
</evidence>
<feature type="transmembrane region" description="Helical" evidence="7">
    <location>
        <begin position="265"/>
        <end position="283"/>
    </location>
</feature>
<protein>
    <recommendedName>
        <fullName evidence="8">Major facilitator superfamily (MFS) profile domain-containing protein</fullName>
    </recommendedName>
</protein>
<comment type="similarity">
    <text evidence="2">Belongs to the major facilitator superfamily. Sugar transporter (TC 2.A.1.1) family.</text>
</comment>
<name>A0ABR0E3N1_ZASCE</name>
<feature type="transmembrane region" description="Helical" evidence="7">
    <location>
        <begin position="91"/>
        <end position="111"/>
    </location>
</feature>
<keyword evidence="4 7" id="KW-1133">Transmembrane helix</keyword>
<evidence type="ECO:0000313" key="10">
    <source>
        <dbReference type="Proteomes" id="UP001305779"/>
    </source>
</evidence>
<comment type="caution">
    <text evidence="9">The sequence shown here is derived from an EMBL/GenBank/DDBJ whole genome shotgun (WGS) entry which is preliminary data.</text>
</comment>
<dbReference type="Proteomes" id="UP001305779">
    <property type="component" value="Unassembled WGS sequence"/>
</dbReference>
<evidence type="ECO:0000256" key="6">
    <source>
        <dbReference type="SAM" id="MobiDB-lite"/>
    </source>
</evidence>
<dbReference type="InterPro" id="IPR036259">
    <property type="entry name" value="MFS_trans_sf"/>
</dbReference>
<feature type="transmembrane region" description="Helical" evidence="7">
    <location>
        <begin position="150"/>
        <end position="175"/>
    </location>
</feature>
<dbReference type="InterPro" id="IPR020846">
    <property type="entry name" value="MFS_dom"/>
</dbReference>
<sequence length="469" mass="51687">MVERFTSGGRQFNLYNFFIILAVSFGSMSYGYASSAIAPVLALPEFLDYFELETRENGTSLQATFNGLFQTGGFLGVFFVSWFADKYGRRVAIAVPAVILVVTAALMAGTTNVGEFIVWRFFAGAGTFMILSAVPIYMTEAVPPRNRGMLVDIHGAALLFGYMSVIWAGYGFYFFKSPNNWRAIFALQATYPLIVLGMLPFLPESPRWLISKGRDDEAKRILERLHTPQEALIEFEQITRQLEIDRNLPSSYVSMFKNKSYRKRSWLALGTTMGIQFSGILVINNYQPTLYATLGYATERQLLLTGGWITLAWGSGILGCFIIDRLPRPKLIAGSLAGCMLCLIIVAALIANFVPSDNNSALQAIVAMFYVYVVFYEAGLDGTQFAYLGELFPTHLRAKGMNLGVAGICLMNIVWLQSAPTGIANAGWKDADELNVASQAPVGLEQTAKFSGTEHVDSAELEDKDKEAA</sequence>
<feature type="transmembrane region" description="Helical" evidence="7">
    <location>
        <begin position="117"/>
        <end position="138"/>
    </location>
</feature>
<feature type="transmembrane region" description="Helical" evidence="7">
    <location>
        <begin position="400"/>
        <end position="416"/>
    </location>
</feature>
<evidence type="ECO:0000259" key="8">
    <source>
        <dbReference type="PROSITE" id="PS50850"/>
    </source>
</evidence>
<feature type="transmembrane region" description="Helical" evidence="7">
    <location>
        <begin position="360"/>
        <end position="379"/>
    </location>
</feature>
<feature type="domain" description="Major facilitator superfamily (MFS) profile" evidence="8">
    <location>
        <begin position="19"/>
        <end position="469"/>
    </location>
</feature>
<evidence type="ECO:0000256" key="2">
    <source>
        <dbReference type="ARBA" id="ARBA00010992"/>
    </source>
</evidence>
<dbReference type="PANTHER" id="PTHR48022:SF11">
    <property type="entry name" value="MONOSACCHARIDE TRANSPORTER (HXT8), PUTATIVE (AFU_ORTHOLOGUE AFUA_2G08120)-RELATED"/>
    <property type="match status" value="1"/>
</dbReference>
<gene>
    <name evidence="9" type="ORF">PRZ48_013307</name>
</gene>
<evidence type="ECO:0000256" key="5">
    <source>
        <dbReference type="ARBA" id="ARBA00023136"/>
    </source>
</evidence>
<evidence type="ECO:0000313" key="9">
    <source>
        <dbReference type="EMBL" id="KAK4496038.1"/>
    </source>
</evidence>
<dbReference type="SUPFAM" id="SSF103473">
    <property type="entry name" value="MFS general substrate transporter"/>
    <property type="match status" value="1"/>
</dbReference>
<keyword evidence="3 7" id="KW-0812">Transmembrane</keyword>
<dbReference type="InterPro" id="IPR005828">
    <property type="entry name" value="MFS_sugar_transport-like"/>
</dbReference>
<dbReference type="PANTHER" id="PTHR48022">
    <property type="entry name" value="PLASTIDIC GLUCOSE TRANSPORTER 4"/>
    <property type="match status" value="1"/>
</dbReference>
<comment type="subcellular location">
    <subcellularLocation>
        <location evidence="1">Membrane</location>
        <topology evidence="1">Multi-pass membrane protein</topology>
    </subcellularLocation>
</comment>
<feature type="transmembrane region" description="Helical" evidence="7">
    <location>
        <begin position="303"/>
        <end position="324"/>
    </location>
</feature>
<dbReference type="Gene3D" id="1.20.1250.20">
    <property type="entry name" value="MFS general substrate transporter like domains"/>
    <property type="match status" value="1"/>
</dbReference>
<dbReference type="PROSITE" id="PS50850">
    <property type="entry name" value="MFS"/>
    <property type="match status" value="1"/>
</dbReference>
<evidence type="ECO:0000256" key="4">
    <source>
        <dbReference type="ARBA" id="ARBA00022989"/>
    </source>
</evidence>
<organism evidence="9 10">
    <name type="scientific">Zasmidium cellare</name>
    <name type="common">Wine cellar mold</name>
    <name type="synonym">Racodium cellare</name>
    <dbReference type="NCBI Taxonomy" id="395010"/>
    <lineage>
        <taxon>Eukaryota</taxon>
        <taxon>Fungi</taxon>
        <taxon>Dikarya</taxon>
        <taxon>Ascomycota</taxon>
        <taxon>Pezizomycotina</taxon>
        <taxon>Dothideomycetes</taxon>
        <taxon>Dothideomycetidae</taxon>
        <taxon>Mycosphaerellales</taxon>
        <taxon>Mycosphaerellaceae</taxon>
        <taxon>Zasmidium</taxon>
    </lineage>
</organism>
<proteinExistence type="inferred from homology"/>
<evidence type="ECO:0000256" key="7">
    <source>
        <dbReference type="SAM" id="Phobius"/>
    </source>
</evidence>